<keyword evidence="6" id="KW-0732">Signal</keyword>
<name>A0A2J6SHN0_9HELO</name>
<proteinExistence type="inferred from homology"/>
<dbReference type="GO" id="GO:0005576">
    <property type="term" value="C:extracellular region"/>
    <property type="evidence" value="ECO:0007669"/>
    <property type="project" value="UniProtKB-SubCell"/>
</dbReference>
<feature type="active site" evidence="10">
    <location>
        <position position="137"/>
    </location>
</feature>
<evidence type="ECO:0000256" key="6">
    <source>
        <dbReference type="ARBA" id="ARBA00022729"/>
    </source>
</evidence>
<evidence type="ECO:0000256" key="3">
    <source>
        <dbReference type="ARBA" id="ARBA00013095"/>
    </source>
</evidence>
<evidence type="ECO:0000256" key="11">
    <source>
        <dbReference type="PIRSR" id="PIRSR611150-2"/>
    </source>
</evidence>
<evidence type="ECO:0000256" key="10">
    <source>
        <dbReference type="PIRSR" id="PIRSR611150-1"/>
    </source>
</evidence>
<keyword evidence="13" id="KW-1185">Reference proteome</keyword>
<dbReference type="EMBL" id="KZ613913">
    <property type="protein sequence ID" value="PMD50281.1"/>
    <property type="molecule type" value="Genomic_DNA"/>
</dbReference>
<dbReference type="PANTHER" id="PTHR48250:SF1">
    <property type="entry name" value="CUTINASE"/>
    <property type="match status" value="1"/>
</dbReference>
<dbReference type="SMART" id="SM01110">
    <property type="entry name" value="Cutinase"/>
    <property type="match status" value="1"/>
</dbReference>
<dbReference type="OrthoDB" id="2975078at2759"/>
<protein>
    <recommendedName>
        <fullName evidence="3">cutinase</fullName>
        <ecNumber evidence="3">3.1.1.74</ecNumber>
    </recommendedName>
</protein>
<evidence type="ECO:0000256" key="7">
    <source>
        <dbReference type="ARBA" id="ARBA00022801"/>
    </source>
</evidence>
<keyword evidence="5" id="KW-0964">Secreted</keyword>
<evidence type="ECO:0000313" key="13">
    <source>
        <dbReference type="Proteomes" id="UP000235371"/>
    </source>
</evidence>
<feature type="active site" description="Nucleophile" evidence="10">
    <location>
        <position position="85"/>
    </location>
</feature>
<dbReference type="PROSITE" id="PS00931">
    <property type="entry name" value="CUTINASE_2"/>
    <property type="match status" value="1"/>
</dbReference>
<dbReference type="AlphaFoldDB" id="A0A2J6SHN0"/>
<comment type="catalytic activity">
    <reaction evidence="9">
        <text>cutin + H2O = cutin monomers.</text>
        <dbReference type="EC" id="3.1.1.74"/>
    </reaction>
</comment>
<keyword evidence="7" id="KW-0378">Hydrolase</keyword>
<feature type="active site" description="Proton donor/acceptor" evidence="10">
    <location>
        <position position="150"/>
    </location>
</feature>
<evidence type="ECO:0000256" key="4">
    <source>
        <dbReference type="ARBA" id="ARBA00022487"/>
    </source>
</evidence>
<dbReference type="Proteomes" id="UP000235371">
    <property type="component" value="Unassembled WGS sequence"/>
</dbReference>
<feature type="disulfide bond" evidence="11">
    <location>
        <begin position="133"/>
        <end position="140"/>
    </location>
</feature>
<dbReference type="InterPro" id="IPR000675">
    <property type="entry name" value="Cutinase/axe"/>
</dbReference>
<dbReference type="InParanoid" id="A0A2J6SHN0"/>
<dbReference type="SUPFAM" id="SSF53474">
    <property type="entry name" value="alpha/beta-Hydrolases"/>
    <property type="match status" value="1"/>
</dbReference>
<dbReference type="Pfam" id="PF01083">
    <property type="entry name" value="Cutinase"/>
    <property type="match status" value="1"/>
</dbReference>
<dbReference type="Gene3D" id="3.40.50.1820">
    <property type="entry name" value="alpha/beta hydrolase"/>
    <property type="match status" value="1"/>
</dbReference>
<dbReference type="InterPro" id="IPR043579">
    <property type="entry name" value="CUTINASE_2"/>
</dbReference>
<evidence type="ECO:0000256" key="2">
    <source>
        <dbReference type="ARBA" id="ARBA00007534"/>
    </source>
</evidence>
<sequence>MSVIFARGTAEPGNVGILTGPPFFAAVAEYMNGTNQLAIQGVDYPADIAGFLAGGSPTGVVVMAKLINRTLAACPNTPLLLSGYSQGAQLVHQAAATLPANTTAKISSVVLFGDPKNGTAIQGISSDKVLTICHTGDDICKGGDDIGISHLNYSLDAGTAAMFALGSAGAKLGITSQRMRPAGGGLG</sequence>
<evidence type="ECO:0000256" key="1">
    <source>
        <dbReference type="ARBA" id="ARBA00004613"/>
    </source>
</evidence>
<accession>A0A2J6SHN0</accession>
<evidence type="ECO:0000256" key="9">
    <source>
        <dbReference type="ARBA" id="ARBA00034045"/>
    </source>
</evidence>
<dbReference type="STRING" id="1095630.A0A2J6SHN0"/>
<evidence type="ECO:0000256" key="8">
    <source>
        <dbReference type="ARBA" id="ARBA00023157"/>
    </source>
</evidence>
<evidence type="ECO:0000256" key="5">
    <source>
        <dbReference type="ARBA" id="ARBA00022525"/>
    </source>
</evidence>
<evidence type="ECO:0000313" key="12">
    <source>
        <dbReference type="EMBL" id="PMD50281.1"/>
    </source>
</evidence>
<comment type="subcellular location">
    <subcellularLocation>
        <location evidence="1">Secreted</location>
    </subcellularLocation>
</comment>
<dbReference type="GO" id="GO:0016052">
    <property type="term" value="P:carbohydrate catabolic process"/>
    <property type="evidence" value="ECO:0007669"/>
    <property type="project" value="TreeGrafter"/>
</dbReference>
<keyword evidence="8 11" id="KW-1015">Disulfide bond</keyword>
<gene>
    <name evidence="12" type="ORF">K444DRAFT_621652</name>
</gene>
<dbReference type="GeneID" id="36590026"/>
<reference evidence="12 13" key="1">
    <citation type="submission" date="2016-04" db="EMBL/GenBank/DDBJ databases">
        <title>A degradative enzymes factory behind the ericoid mycorrhizal symbiosis.</title>
        <authorList>
            <consortium name="DOE Joint Genome Institute"/>
            <person name="Martino E."/>
            <person name="Morin E."/>
            <person name="Grelet G."/>
            <person name="Kuo A."/>
            <person name="Kohler A."/>
            <person name="Daghino S."/>
            <person name="Barry K."/>
            <person name="Choi C."/>
            <person name="Cichocki N."/>
            <person name="Clum A."/>
            <person name="Copeland A."/>
            <person name="Hainaut M."/>
            <person name="Haridas S."/>
            <person name="Labutti K."/>
            <person name="Lindquist E."/>
            <person name="Lipzen A."/>
            <person name="Khouja H.-R."/>
            <person name="Murat C."/>
            <person name="Ohm R."/>
            <person name="Olson A."/>
            <person name="Spatafora J."/>
            <person name="Veneault-Fourrey C."/>
            <person name="Henrissat B."/>
            <person name="Grigoriev I."/>
            <person name="Martin F."/>
            <person name="Perotto S."/>
        </authorList>
    </citation>
    <scope>NUCLEOTIDE SEQUENCE [LARGE SCALE GENOMIC DNA]</scope>
    <source>
        <strain evidence="12 13">E</strain>
    </source>
</reference>
<organism evidence="12 13">
    <name type="scientific">Hyaloscypha bicolor E</name>
    <dbReference type="NCBI Taxonomy" id="1095630"/>
    <lineage>
        <taxon>Eukaryota</taxon>
        <taxon>Fungi</taxon>
        <taxon>Dikarya</taxon>
        <taxon>Ascomycota</taxon>
        <taxon>Pezizomycotina</taxon>
        <taxon>Leotiomycetes</taxon>
        <taxon>Helotiales</taxon>
        <taxon>Hyaloscyphaceae</taxon>
        <taxon>Hyaloscypha</taxon>
        <taxon>Hyaloscypha bicolor</taxon>
    </lineage>
</organism>
<comment type="similarity">
    <text evidence="2">Belongs to the cutinase family.</text>
</comment>
<dbReference type="PRINTS" id="PR00129">
    <property type="entry name" value="CUTINASE"/>
</dbReference>
<dbReference type="GO" id="GO:0050525">
    <property type="term" value="F:cutinase activity"/>
    <property type="evidence" value="ECO:0007669"/>
    <property type="project" value="UniProtKB-EC"/>
</dbReference>
<dbReference type="InterPro" id="IPR011150">
    <property type="entry name" value="Cutinase_monf"/>
</dbReference>
<dbReference type="RefSeq" id="XP_024727185.1">
    <property type="nucleotide sequence ID" value="XM_024881949.1"/>
</dbReference>
<dbReference type="PANTHER" id="PTHR48250">
    <property type="entry name" value="CUTINASE 2-RELATED"/>
    <property type="match status" value="1"/>
</dbReference>
<keyword evidence="4" id="KW-0719">Serine esterase</keyword>
<dbReference type="InterPro" id="IPR029058">
    <property type="entry name" value="AB_hydrolase_fold"/>
</dbReference>
<dbReference type="EC" id="3.1.1.74" evidence="3"/>